<dbReference type="EMBL" id="CP022521">
    <property type="protein sequence ID" value="ASO18067.1"/>
    <property type="molecule type" value="Genomic_DNA"/>
</dbReference>
<keyword evidence="2" id="KW-1185">Reference proteome</keyword>
<dbReference type="Proteomes" id="UP000204221">
    <property type="component" value="Chromosome"/>
</dbReference>
<evidence type="ECO:0000313" key="2">
    <source>
        <dbReference type="Proteomes" id="UP000204221"/>
    </source>
</evidence>
<name>A0A221VX72_9PSEU</name>
<gene>
    <name evidence="1" type="ORF">AHOG_02015</name>
</gene>
<organism evidence="1 2">
    <name type="scientific">Actinoalloteichus hoggarensis</name>
    <dbReference type="NCBI Taxonomy" id="1470176"/>
    <lineage>
        <taxon>Bacteria</taxon>
        <taxon>Bacillati</taxon>
        <taxon>Actinomycetota</taxon>
        <taxon>Actinomycetes</taxon>
        <taxon>Pseudonocardiales</taxon>
        <taxon>Pseudonocardiaceae</taxon>
        <taxon>Actinoalloteichus</taxon>
    </lineage>
</organism>
<accession>A0A221VX72</accession>
<protein>
    <submittedName>
        <fullName evidence="1">Uncharacterized protein</fullName>
    </submittedName>
</protein>
<dbReference type="KEGG" id="ahg:AHOG_02015"/>
<dbReference type="AlphaFoldDB" id="A0A221VX72"/>
<reference evidence="1 2" key="1">
    <citation type="submission" date="2017-07" db="EMBL/GenBank/DDBJ databases">
        <title>Complete genome sequence of Actinoalloteichus hoggarensis DSM 45943, type strain of Actinoalloteichus hoggarensis.</title>
        <authorList>
            <person name="Ruckert C."/>
            <person name="Nouioui I."/>
            <person name="Willmese J."/>
            <person name="van Wezel G."/>
            <person name="Klenk H.-P."/>
            <person name="Kalinowski J."/>
            <person name="Zotchev S.B."/>
        </authorList>
    </citation>
    <scope>NUCLEOTIDE SEQUENCE [LARGE SCALE GENOMIC DNA]</scope>
    <source>
        <strain evidence="1 2">DSM 45943</strain>
    </source>
</reference>
<dbReference type="RefSeq" id="WP_260404172.1">
    <property type="nucleotide sequence ID" value="NZ_CP022521.1"/>
</dbReference>
<evidence type="ECO:0000313" key="1">
    <source>
        <dbReference type="EMBL" id="ASO18067.1"/>
    </source>
</evidence>
<sequence>MTGLGWFVRTVRPGDSHLAAAEWNGYGPVRRSAPQKSRSGR</sequence>
<proteinExistence type="predicted"/>